<protein>
    <submittedName>
        <fullName evidence="6">MarP family serine protease</fullName>
    </submittedName>
</protein>
<dbReference type="Gene3D" id="2.40.10.10">
    <property type="entry name" value="Trypsin-like serine proteases"/>
    <property type="match status" value="2"/>
</dbReference>
<feature type="transmembrane region" description="Helical" evidence="5">
    <location>
        <begin position="58"/>
        <end position="78"/>
    </location>
</feature>
<reference evidence="6 7" key="1">
    <citation type="submission" date="2021-01" db="EMBL/GenBank/DDBJ databases">
        <title>Actinoplanes sp. nov. LDG1-06 isolated from lichen.</title>
        <authorList>
            <person name="Saeng-In P."/>
            <person name="Phongsopitanun W."/>
            <person name="Kanchanasin P."/>
            <person name="Yuki M."/>
            <person name="Kudo T."/>
            <person name="Ohkuma M."/>
            <person name="Tanasupawat S."/>
        </authorList>
    </citation>
    <scope>NUCLEOTIDE SEQUENCE [LARGE SCALE GENOMIC DNA]</scope>
    <source>
        <strain evidence="6 7">LDG1-06</strain>
    </source>
</reference>
<comment type="caution">
    <text evidence="6">The sequence shown here is derived from an EMBL/GenBank/DDBJ whole genome shotgun (WGS) entry which is preliminary data.</text>
</comment>
<dbReference type="InterPro" id="IPR043504">
    <property type="entry name" value="Peptidase_S1_PA_chymotrypsin"/>
</dbReference>
<evidence type="ECO:0000256" key="4">
    <source>
        <dbReference type="ARBA" id="ARBA00023136"/>
    </source>
</evidence>
<keyword evidence="6" id="KW-0645">Protease</keyword>
<keyword evidence="3 5" id="KW-1133">Transmembrane helix</keyword>
<keyword evidence="2 5" id="KW-0812">Transmembrane</keyword>
<evidence type="ECO:0000256" key="2">
    <source>
        <dbReference type="ARBA" id="ARBA00022692"/>
    </source>
</evidence>
<evidence type="ECO:0000313" key="7">
    <source>
        <dbReference type="Proteomes" id="UP000632138"/>
    </source>
</evidence>
<accession>A0ABS2ABH8</accession>
<keyword evidence="7" id="KW-1185">Reference proteome</keyword>
<dbReference type="GO" id="GO:0006508">
    <property type="term" value="P:proteolysis"/>
    <property type="evidence" value="ECO:0007669"/>
    <property type="project" value="UniProtKB-KW"/>
</dbReference>
<dbReference type="SUPFAM" id="SSF50494">
    <property type="entry name" value="Trypsin-like serine proteases"/>
    <property type="match status" value="1"/>
</dbReference>
<name>A0ABS2ABH8_9ACTN</name>
<dbReference type="Pfam" id="PF02674">
    <property type="entry name" value="Colicin_V"/>
    <property type="match status" value="1"/>
</dbReference>
<proteinExistence type="predicted"/>
<dbReference type="InterPro" id="IPR047680">
    <property type="entry name" value="MarP-like"/>
</dbReference>
<dbReference type="PRINTS" id="PR00834">
    <property type="entry name" value="PROTEASES2C"/>
</dbReference>
<dbReference type="PANTHER" id="PTHR43019:SF23">
    <property type="entry name" value="PROTEASE DO-LIKE 5, CHLOROPLASTIC"/>
    <property type="match status" value="1"/>
</dbReference>
<keyword evidence="6" id="KW-0378">Hydrolase</keyword>
<dbReference type="PANTHER" id="PTHR43019">
    <property type="entry name" value="SERINE ENDOPROTEASE DEGS"/>
    <property type="match status" value="1"/>
</dbReference>
<evidence type="ECO:0000256" key="3">
    <source>
        <dbReference type="ARBA" id="ARBA00022989"/>
    </source>
</evidence>
<keyword evidence="4 5" id="KW-0472">Membrane</keyword>
<gene>
    <name evidence="6" type="ORF">JIG36_16600</name>
</gene>
<dbReference type="InterPro" id="IPR003825">
    <property type="entry name" value="Colicin-V_CvpA"/>
</dbReference>
<feature type="transmembrane region" description="Helical" evidence="5">
    <location>
        <begin position="98"/>
        <end position="118"/>
    </location>
</feature>
<feature type="transmembrane region" description="Helical" evidence="5">
    <location>
        <begin position="29"/>
        <end position="46"/>
    </location>
</feature>
<sequence>MVDGILILLMLVFAISGYRQGFVIGALSFGGFFSGVLIGLQVGPLIADRFTDPTARLVVSLVTIFALAVLGQTLAGWLGTHLRRAIQSRPLQRVDDAGGAAISLVAVLLVAWLIAVPLGSTPFPALNKEVRESAILGGINSLMPDQAQALSAALRDTLDTSGFPDVFGGLTPTDAKEVAAPDPALKGSQIVQKSKRSVIKVLGTAPSCSRRIEGSGFVYADERVMTNAHVVAGTRETEVEVNGRRQDATVVVYDPDRDLAVLYVPGLTAPVMPFVKKQAATGASAIVLGYPQDGPYDAQSARVRDVGRITGPDIYDSGDVTREIYTIRSLVRSGNSGGPLITTNGQVLGVIFAAAADDKNTGFALTANEAAPVAQAGESRTRGVRTGDCA</sequence>
<evidence type="ECO:0000256" key="1">
    <source>
        <dbReference type="ARBA" id="ARBA00004141"/>
    </source>
</evidence>
<evidence type="ECO:0000313" key="6">
    <source>
        <dbReference type="EMBL" id="MBM2617174.1"/>
    </source>
</evidence>
<organism evidence="6 7">
    <name type="scientific">Paractinoplanes ovalisporus</name>
    <dbReference type="NCBI Taxonomy" id="2810368"/>
    <lineage>
        <taxon>Bacteria</taxon>
        <taxon>Bacillati</taxon>
        <taxon>Actinomycetota</taxon>
        <taxon>Actinomycetes</taxon>
        <taxon>Micromonosporales</taxon>
        <taxon>Micromonosporaceae</taxon>
        <taxon>Paractinoplanes</taxon>
    </lineage>
</organism>
<dbReference type="InterPro" id="IPR009003">
    <property type="entry name" value="Peptidase_S1_PA"/>
</dbReference>
<dbReference type="RefSeq" id="WP_203377160.1">
    <property type="nucleotide sequence ID" value="NZ_JAENHP010000004.1"/>
</dbReference>
<dbReference type="GO" id="GO:0008233">
    <property type="term" value="F:peptidase activity"/>
    <property type="evidence" value="ECO:0007669"/>
    <property type="project" value="UniProtKB-KW"/>
</dbReference>
<dbReference type="Pfam" id="PF13365">
    <property type="entry name" value="Trypsin_2"/>
    <property type="match status" value="1"/>
</dbReference>
<dbReference type="NCBIfam" id="NF033740">
    <property type="entry name" value="MarP_fam_protase"/>
    <property type="match status" value="1"/>
</dbReference>
<dbReference type="Proteomes" id="UP000632138">
    <property type="component" value="Unassembled WGS sequence"/>
</dbReference>
<comment type="subcellular location">
    <subcellularLocation>
        <location evidence="1">Membrane</location>
        <topology evidence="1">Multi-pass membrane protein</topology>
    </subcellularLocation>
</comment>
<dbReference type="InterPro" id="IPR001940">
    <property type="entry name" value="Peptidase_S1C"/>
</dbReference>
<evidence type="ECO:0000256" key="5">
    <source>
        <dbReference type="SAM" id="Phobius"/>
    </source>
</evidence>
<dbReference type="EMBL" id="JAENHP010000004">
    <property type="protein sequence ID" value="MBM2617174.1"/>
    <property type="molecule type" value="Genomic_DNA"/>
</dbReference>